<dbReference type="PANTHER" id="PTHR43713:SF3">
    <property type="entry name" value="GLUTAMATE-1-SEMIALDEHYDE 2,1-AMINOMUTASE 1, CHLOROPLASTIC-RELATED"/>
    <property type="match status" value="1"/>
</dbReference>
<dbReference type="Pfam" id="PF00202">
    <property type="entry name" value="Aminotran_3"/>
    <property type="match status" value="1"/>
</dbReference>
<proteinExistence type="inferred from homology"/>
<evidence type="ECO:0008006" key="6">
    <source>
        <dbReference type="Google" id="ProtNLM"/>
    </source>
</evidence>
<dbReference type="GO" id="GO:0030170">
    <property type="term" value="F:pyridoxal phosphate binding"/>
    <property type="evidence" value="ECO:0007669"/>
    <property type="project" value="InterPro"/>
</dbReference>
<dbReference type="PATRIC" id="fig|1286631.3.peg.2704"/>
<dbReference type="SUPFAM" id="SSF53383">
    <property type="entry name" value="PLP-dependent transferases"/>
    <property type="match status" value="1"/>
</dbReference>
<gene>
    <name evidence="4" type="ORF">X805_27620</name>
</gene>
<evidence type="ECO:0000256" key="1">
    <source>
        <dbReference type="ARBA" id="ARBA00001933"/>
    </source>
</evidence>
<dbReference type="EMBL" id="AZRA01000071">
    <property type="protein sequence ID" value="KDB51661.1"/>
    <property type="molecule type" value="Genomic_DNA"/>
</dbReference>
<evidence type="ECO:0000256" key="2">
    <source>
        <dbReference type="ARBA" id="ARBA00022898"/>
    </source>
</evidence>
<accession>A0A059KJN5</accession>
<dbReference type="GO" id="GO:0008483">
    <property type="term" value="F:transaminase activity"/>
    <property type="evidence" value="ECO:0007669"/>
    <property type="project" value="InterPro"/>
</dbReference>
<dbReference type="STRING" id="34103.SAMN05421778_11879"/>
<dbReference type="Gene3D" id="3.90.1150.10">
    <property type="entry name" value="Aspartate Aminotransferase, domain 1"/>
    <property type="match status" value="1"/>
</dbReference>
<organism evidence="4 5">
    <name type="scientific">Sphaerotilus natans subsp. natans DSM 6575</name>
    <dbReference type="NCBI Taxonomy" id="1286631"/>
    <lineage>
        <taxon>Bacteria</taxon>
        <taxon>Pseudomonadati</taxon>
        <taxon>Pseudomonadota</taxon>
        <taxon>Betaproteobacteria</taxon>
        <taxon>Burkholderiales</taxon>
        <taxon>Sphaerotilaceae</taxon>
        <taxon>Sphaerotilus</taxon>
    </lineage>
</organism>
<dbReference type="InterPro" id="IPR015421">
    <property type="entry name" value="PyrdxlP-dep_Trfase_major"/>
</dbReference>
<comment type="caution">
    <text evidence="4">The sequence shown here is derived from an EMBL/GenBank/DDBJ whole genome shotgun (WGS) entry which is preliminary data.</text>
</comment>
<reference evidence="4 5" key="1">
    <citation type="journal article" date="2014" name="FEMS Microbiol. Ecol.">
        <title>Sphaerotilus natans encrusted with nanoball-shaped Fe(III) oxide minerals formed by nitrate-reducing mixotrophic Fe(II) oxidation.</title>
        <authorList>
            <person name="Park S."/>
            <person name="Kim D.H."/>
            <person name="Lee J.H."/>
            <person name="Hur H.G."/>
        </authorList>
    </citation>
    <scope>NUCLEOTIDE SEQUENCE [LARGE SCALE GENOMIC DNA]</scope>
    <source>
        <strain evidence="4 5">DSM 6575</strain>
    </source>
</reference>
<keyword evidence="2 3" id="KW-0663">Pyridoxal phosphate</keyword>
<dbReference type="PANTHER" id="PTHR43713">
    <property type="entry name" value="GLUTAMATE-1-SEMIALDEHYDE 2,1-AMINOMUTASE"/>
    <property type="match status" value="1"/>
</dbReference>
<dbReference type="Proteomes" id="UP000026714">
    <property type="component" value="Unassembled WGS sequence"/>
</dbReference>
<dbReference type="NCBIfam" id="NF005453">
    <property type="entry name" value="PRK07046.1"/>
    <property type="match status" value="1"/>
</dbReference>
<keyword evidence="5" id="KW-1185">Reference proteome</keyword>
<dbReference type="Gene3D" id="3.40.640.10">
    <property type="entry name" value="Type I PLP-dependent aspartate aminotransferase-like (Major domain)"/>
    <property type="match status" value="1"/>
</dbReference>
<comment type="cofactor">
    <cofactor evidence="1">
        <name>pyridoxal 5'-phosphate</name>
        <dbReference type="ChEBI" id="CHEBI:597326"/>
    </cofactor>
</comment>
<dbReference type="eggNOG" id="COG0001">
    <property type="taxonomic scope" value="Bacteria"/>
</dbReference>
<evidence type="ECO:0000313" key="4">
    <source>
        <dbReference type="EMBL" id="KDB51661.1"/>
    </source>
</evidence>
<dbReference type="AlphaFoldDB" id="A0A059KJN5"/>
<dbReference type="InterPro" id="IPR015422">
    <property type="entry name" value="PyrdxlP-dep_Trfase_small"/>
</dbReference>
<name>A0A059KJN5_9BURK</name>
<evidence type="ECO:0000313" key="5">
    <source>
        <dbReference type="Proteomes" id="UP000026714"/>
    </source>
</evidence>
<dbReference type="InterPro" id="IPR015424">
    <property type="entry name" value="PyrdxlP-dep_Trfase"/>
</dbReference>
<dbReference type="InterPro" id="IPR005814">
    <property type="entry name" value="Aminotrans_3"/>
</dbReference>
<sequence>MCKIRGMKTSTETLQALQTLHAAEVRRYLDTHPRSVALADEATRHWLYGLPMHWMRDWPAPRPLFVAEAHGARLRCVDGHAYDDFCLGDTGAMFGHSPAPVAQALALQAGRGLTAMLPPETLPDIGRRLAALFGLPRWQVTLSATDANRFVLRWARAITARPKLLVFEGCYHGTVDDTLVDRADDGRTLTRASLLGQVQDLAVGTVVVPFNDAAAVEAALAGGDVAAVLTEPALTNCGLVPPLPGFLEAVQAACRRHGTLLVLDETHTLSSGPGGLGRQLGLQPDFLVAGKAVAGGMPCAVYGFTDAVAERMARTKEAAPEGHSGIGTTLSGGLLGLAALQACLAEVMTPAAWARMEAGAARLQAALERVIAAHALPWSVTRLGARMELQFCARAPRDAREAAAAMHAPLERLLHLWLLNRGVLLTPFHDMLLVSPETADAAIDRVAALLDGFLAGLAPA</sequence>
<comment type="similarity">
    <text evidence="3">Belongs to the class-III pyridoxal-phosphate-dependent aminotransferase family.</text>
</comment>
<evidence type="ECO:0000256" key="3">
    <source>
        <dbReference type="RuleBase" id="RU003560"/>
    </source>
</evidence>
<protein>
    <recommendedName>
        <fullName evidence="6">Glutamate-1-semialdehyde 2,1-aminomutase</fullName>
    </recommendedName>
</protein>